<accession>G0TVG8</accession>
<protein>
    <submittedName>
        <fullName evidence="1">Uncharacterized protein</fullName>
    </submittedName>
</protein>
<sequence>MDASPRPKSGPLPINCVPQCLGPDESDYDIDAIATMVPSRSAAKFSPCFRRYTWDPYVALLTDHALERTKKSYKRAAAHHGSNNSLSHLCVEQSLNLHEHQRTLVHNSASKMTFAANE</sequence>
<gene>
    <name evidence="1" type="ORF">TVY486_0501430</name>
</gene>
<proteinExistence type="predicted"/>
<dbReference type="EMBL" id="HE573021">
    <property type="protein sequence ID" value="CCC47934.1"/>
    <property type="molecule type" value="Genomic_DNA"/>
</dbReference>
<name>G0TVG8_TRYVY</name>
<reference evidence="1" key="1">
    <citation type="journal article" date="2012" name="Proc. Natl. Acad. Sci. U.S.A.">
        <title>Antigenic diversity is generated by distinct evolutionary mechanisms in African trypanosome species.</title>
        <authorList>
            <person name="Jackson A.P."/>
            <person name="Berry A."/>
            <person name="Aslett M."/>
            <person name="Allison H.C."/>
            <person name="Burton P."/>
            <person name="Vavrova-Anderson J."/>
            <person name="Brown R."/>
            <person name="Browne H."/>
            <person name="Corton N."/>
            <person name="Hauser H."/>
            <person name="Gamble J."/>
            <person name="Gilderthorp R."/>
            <person name="Marcello L."/>
            <person name="McQuillan J."/>
            <person name="Otto T.D."/>
            <person name="Quail M.A."/>
            <person name="Sanders M.J."/>
            <person name="van Tonder A."/>
            <person name="Ginger M.L."/>
            <person name="Field M.C."/>
            <person name="Barry J.D."/>
            <person name="Hertz-Fowler C."/>
            <person name="Berriman M."/>
        </authorList>
    </citation>
    <scope>NUCLEOTIDE SEQUENCE</scope>
    <source>
        <strain evidence="1">Y486</strain>
    </source>
</reference>
<organism evidence="1">
    <name type="scientific">Trypanosoma vivax (strain Y486)</name>
    <dbReference type="NCBI Taxonomy" id="1055687"/>
    <lineage>
        <taxon>Eukaryota</taxon>
        <taxon>Discoba</taxon>
        <taxon>Euglenozoa</taxon>
        <taxon>Kinetoplastea</taxon>
        <taxon>Metakinetoplastina</taxon>
        <taxon>Trypanosomatida</taxon>
        <taxon>Trypanosomatidae</taxon>
        <taxon>Trypanosoma</taxon>
        <taxon>Duttonella</taxon>
    </lineage>
</organism>
<dbReference type="VEuPathDB" id="TriTrypDB:TvY486_0501430"/>
<evidence type="ECO:0000313" key="1">
    <source>
        <dbReference type="EMBL" id="CCC47934.1"/>
    </source>
</evidence>
<dbReference type="AlphaFoldDB" id="G0TVG8"/>